<dbReference type="PANTHER" id="PTHR12677">
    <property type="entry name" value="GOLGI APPARATUS MEMBRANE PROTEIN TVP38-RELATED"/>
    <property type="match status" value="1"/>
</dbReference>
<organism evidence="8 9">
    <name type="scientific">Paenibacillus oenotherae</name>
    <dbReference type="NCBI Taxonomy" id="1435645"/>
    <lineage>
        <taxon>Bacteria</taxon>
        <taxon>Bacillati</taxon>
        <taxon>Bacillota</taxon>
        <taxon>Bacilli</taxon>
        <taxon>Bacillales</taxon>
        <taxon>Paenibacillaceae</taxon>
        <taxon>Paenibacillus</taxon>
    </lineage>
</organism>
<dbReference type="Pfam" id="PF09335">
    <property type="entry name" value="VTT_dom"/>
    <property type="match status" value="1"/>
</dbReference>
<evidence type="ECO:0000313" key="8">
    <source>
        <dbReference type="EMBL" id="MBW7476006.1"/>
    </source>
</evidence>
<keyword evidence="4 6" id="KW-1133">Transmembrane helix</keyword>
<comment type="subcellular location">
    <subcellularLocation>
        <location evidence="1 6">Cell membrane</location>
        <topology evidence="1 6">Multi-pass membrane protein</topology>
    </subcellularLocation>
</comment>
<dbReference type="RefSeq" id="WP_219873250.1">
    <property type="nucleotide sequence ID" value="NZ_JAHZIJ010000010.1"/>
</dbReference>
<proteinExistence type="inferred from homology"/>
<name>A0ABS7D834_9BACL</name>
<keyword evidence="2 6" id="KW-1003">Cell membrane</keyword>
<sequence length="204" mass="23034">MSQLKEWIHELKDMDLNELQRTLESYSSFGPLPGILMPLLEAFLPILPLLVFVAANANIYGLWFGSLYSWIGVAGGSLLVFLLARKLGGRFGPWLQRRFPKTKVFFNWIEHRGFTPIFLLACFPFSPSAIINVVSGLGKVPFHTFAVAVMLGKAVMIFSVSLLSFDIAHIAQEPWRIIATVVLVVGMWLGGKRIEKRYELKHKE</sequence>
<reference evidence="8 9" key="1">
    <citation type="submission" date="2021-07" db="EMBL/GenBank/DDBJ databases">
        <title>Paenibacillus radiodurans sp. nov., isolated from the southeastern edge of Tengger Desert.</title>
        <authorList>
            <person name="Zhang G."/>
        </authorList>
    </citation>
    <scope>NUCLEOTIDE SEQUENCE [LARGE SCALE GENOMIC DNA]</scope>
    <source>
        <strain evidence="8 9">DT7-4</strain>
    </source>
</reference>
<comment type="similarity">
    <text evidence="6">Belongs to the TVP38/TMEM64 family.</text>
</comment>
<dbReference type="InterPro" id="IPR032816">
    <property type="entry name" value="VTT_dom"/>
</dbReference>
<feature type="domain" description="VTT" evidence="7">
    <location>
        <begin position="48"/>
        <end position="162"/>
    </location>
</feature>
<dbReference type="Proteomes" id="UP000812277">
    <property type="component" value="Unassembled WGS sequence"/>
</dbReference>
<keyword evidence="5 6" id="KW-0472">Membrane</keyword>
<feature type="transmembrane region" description="Helical" evidence="6">
    <location>
        <begin position="145"/>
        <end position="168"/>
    </location>
</feature>
<evidence type="ECO:0000256" key="3">
    <source>
        <dbReference type="ARBA" id="ARBA00022692"/>
    </source>
</evidence>
<evidence type="ECO:0000259" key="7">
    <source>
        <dbReference type="Pfam" id="PF09335"/>
    </source>
</evidence>
<evidence type="ECO:0000313" key="9">
    <source>
        <dbReference type="Proteomes" id="UP000812277"/>
    </source>
</evidence>
<evidence type="ECO:0000256" key="2">
    <source>
        <dbReference type="ARBA" id="ARBA00022475"/>
    </source>
</evidence>
<evidence type="ECO:0000256" key="1">
    <source>
        <dbReference type="ARBA" id="ARBA00004651"/>
    </source>
</evidence>
<protein>
    <recommendedName>
        <fullName evidence="6">TVP38/TMEM64 family membrane protein</fullName>
    </recommendedName>
</protein>
<evidence type="ECO:0000256" key="4">
    <source>
        <dbReference type="ARBA" id="ARBA00022989"/>
    </source>
</evidence>
<keyword evidence="3 6" id="KW-0812">Transmembrane</keyword>
<accession>A0ABS7D834</accession>
<evidence type="ECO:0000256" key="6">
    <source>
        <dbReference type="RuleBase" id="RU366058"/>
    </source>
</evidence>
<gene>
    <name evidence="8" type="ORF">K0T92_14765</name>
</gene>
<feature type="transmembrane region" description="Helical" evidence="6">
    <location>
        <begin position="174"/>
        <end position="191"/>
    </location>
</feature>
<feature type="transmembrane region" description="Helical" evidence="6">
    <location>
        <begin position="62"/>
        <end position="84"/>
    </location>
</feature>
<evidence type="ECO:0000256" key="5">
    <source>
        <dbReference type="ARBA" id="ARBA00023136"/>
    </source>
</evidence>
<keyword evidence="9" id="KW-1185">Reference proteome</keyword>
<feature type="transmembrane region" description="Helical" evidence="6">
    <location>
        <begin position="35"/>
        <end position="55"/>
    </location>
</feature>
<dbReference type="InterPro" id="IPR015414">
    <property type="entry name" value="TMEM64"/>
</dbReference>
<feature type="transmembrane region" description="Helical" evidence="6">
    <location>
        <begin position="113"/>
        <end position="133"/>
    </location>
</feature>
<dbReference type="PANTHER" id="PTHR12677:SF55">
    <property type="entry name" value="UNDECAPRENYL PHOSPHATE TRANSPORTER SAOUHSC_00901-RELATED"/>
    <property type="match status" value="1"/>
</dbReference>
<dbReference type="EMBL" id="JAHZIJ010000010">
    <property type="protein sequence ID" value="MBW7476006.1"/>
    <property type="molecule type" value="Genomic_DNA"/>
</dbReference>
<comment type="caution">
    <text evidence="8">The sequence shown here is derived from an EMBL/GenBank/DDBJ whole genome shotgun (WGS) entry which is preliminary data.</text>
</comment>